<evidence type="ECO:0000256" key="2">
    <source>
        <dbReference type="ARBA" id="ARBA00074620"/>
    </source>
</evidence>
<evidence type="ECO:0000313" key="8">
    <source>
        <dbReference type="VGNC" id="VGNC:35501"/>
    </source>
</evidence>
<dbReference type="PANTHER" id="PTHR16161:SF0">
    <property type="entry name" value="TRANSCRIPTIONAL PROTEIN SWT1"/>
    <property type="match status" value="1"/>
</dbReference>
<organism evidence="5">
    <name type="scientific">Bos taurus</name>
    <name type="common">Bovine</name>
    <dbReference type="NCBI Taxonomy" id="9913"/>
    <lineage>
        <taxon>Eukaryota</taxon>
        <taxon>Metazoa</taxon>
        <taxon>Chordata</taxon>
        <taxon>Craniata</taxon>
        <taxon>Vertebrata</taxon>
        <taxon>Euteleostomi</taxon>
        <taxon>Mammalia</taxon>
        <taxon>Eutheria</taxon>
        <taxon>Laurasiatheria</taxon>
        <taxon>Artiodactyla</taxon>
        <taxon>Ruminantia</taxon>
        <taxon>Pecora</taxon>
        <taxon>Bovidae</taxon>
        <taxon>Bovinae</taxon>
        <taxon>Bos</taxon>
    </lineage>
</organism>
<dbReference type="AlphaFoldDB" id="A6QQB4"/>
<dbReference type="Pfam" id="PF13638">
    <property type="entry name" value="PIN_4"/>
    <property type="match status" value="1"/>
</dbReference>
<dbReference type="FunFam" id="3.40.50.1010:FF:000012">
    <property type="entry name" value="SWT1, RNA endoribonuclease homolog"/>
    <property type="match status" value="1"/>
</dbReference>
<dbReference type="InterPro" id="IPR002716">
    <property type="entry name" value="PIN_dom"/>
</dbReference>
<dbReference type="HOGENOM" id="CLU_015080_1_0_1"/>
<dbReference type="EMBL" id="BC149747">
    <property type="protein sequence ID" value="AAI49748.1"/>
    <property type="molecule type" value="mRNA"/>
</dbReference>
<dbReference type="SMART" id="SM00670">
    <property type="entry name" value="PINc"/>
    <property type="match status" value="1"/>
</dbReference>
<evidence type="ECO:0000256" key="1">
    <source>
        <dbReference type="ARBA" id="ARBA00060839"/>
    </source>
</evidence>
<reference evidence="6" key="3">
    <citation type="submission" date="2025-05" db="UniProtKB">
        <authorList>
            <consortium name="Ensembl"/>
        </authorList>
    </citation>
    <scope>IDENTIFICATION</scope>
    <source>
        <strain evidence="6">Hereford</strain>
    </source>
</reference>
<dbReference type="Bgee" id="ENSBTAG00000004492">
    <property type="expression patterns" value="Expressed in neutrophil and 103 other cell types or tissues"/>
</dbReference>
<feature type="region of interest" description="Disordered" evidence="3">
    <location>
        <begin position="1"/>
        <end position="25"/>
    </location>
</feature>
<comment type="similarity">
    <text evidence="1">Belongs to the SWT1 family.</text>
</comment>
<accession>F6QRA0</accession>
<evidence type="ECO:0000259" key="4">
    <source>
        <dbReference type="SMART" id="SM00670"/>
    </source>
</evidence>
<dbReference type="Gene3D" id="3.40.50.1010">
    <property type="entry name" value="5'-nuclease"/>
    <property type="match status" value="1"/>
</dbReference>
<feature type="compositionally biased region" description="Basic and acidic residues" evidence="3">
    <location>
        <begin position="43"/>
        <end position="54"/>
    </location>
</feature>
<accession>A6QQB4</accession>
<reference evidence="6 7" key="2">
    <citation type="submission" date="2018-03" db="EMBL/GenBank/DDBJ databases">
        <title>ARS-UCD1.2.</title>
        <authorList>
            <person name="Rosen B.D."/>
            <person name="Bickhart D.M."/>
            <person name="Koren S."/>
            <person name="Schnabel R.D."/>
            <person name="Hall R."/>
            <person name="Zimin A."/>
            <person name="Dreischer C."/>
            <person name="Schultheiss S."/>
            <person name="Schroeder S.G."/>
            <person name="Elsik C.G."/>
            <person name="Couldrey C."/>
            <person name="Liu G.E."/>
            <person name="Van Tassell C.P."/>
            <person name="Phillippy A.M."/>
            <person name="Smith T.P.L."/>
            <person name="Medrano J.F."/>
        </authorList>
    </citation>
    <scope>NUCLEOTIDE SEQUENCE [LARGE SCALE GENOMIC DNA]</scope>
    <source>
        <strain evidence="6 7">Hereford</strain>
    </source>
</reference>
<dbReference type="VGNC" id="VGNC:35501">
    <property type="gene designation" value="SWT1"/>
</dbReference>
<feature type="region of interest" description="Disordered" evidence="3">
    <location>
        <begin position="43"/>
        <end position="93"/>
    </location>
</feature>
<dbReference type="OrthoDB" id="548295at2759"/>
<dbReference type="GeneTree" id="ENSGT00390000001254"/>
<dbReference type="Proteomes" id="UP000009136">
    <property type="component" value="Chromosome 16"/>
</dbReference>
<dbReference type="CDD" id="cd18727">
    <property type="entry name" value="PIN_Swt1-like"/>
    <property type="match status" value="1"/>
</dbReference>
<evidence type="ECO:0000313" key="6">
    <source>
        <dbReference type="Ensembl" id="ENSBTAP00000005891.6"/>
    </source>
</evidence>
<keyword evidence="7" id="KW-1185">Reference proteome</keyword>
<evidence type="ECO:0000313" key="7">
    <source>
        <dbReference type="Proteomes" id="UP000009136"/>
    </source>
</evidence>
<feature type="compositionally biased region" description="Polar residues" evidence="3">
    <location>
        <begin position="60"/>
        <end position="72"/>
    </location>
</feature>
<dbReference type="Ensembl" id="ENSBTAT00000005891.7">
    <property type="protein sequence ID" value="ENSBTAP00000005891.6"/>
    <property type="gene ID" value="ENSBTAG00000004492.9"/>
</dbReference>
<sequence length="491" mass="55829">MSNKESCEKKETSRRKGTTPSSNIEKSDLADILYCNMKRRQELKRLNVETDPPRKRPKIDSSSQGLVTLQETSYSNNNQIISQSPSSNGTKKDISKCVDFQVKDIKLANVKSKLDHGIKNFSCPKVAKDVKPKAEGQTSEKKSPHLLAQREKMKEFKKERSNKFRDSSEKCASEKCKRIQLSQDCNSSKIIKEPFESRRRINFKILVKSRNTLQNLVQENVFSSGSNKLKTKQEKKECPEGTQFSLKFTRHRSEYLFSDSTYKQTVHEWEGAYHEHQEINDISSGENLTQSFEAPCSSVSLESIQDTDQEMQIVEELHAARVGKSMDLPVVPPSGELMSMEIDVVEDDIHSSAANAASDKKLLIVIDTNILMNHLKFVRLLKTREIPGFDSLVLIIPWVVVQELDRMKAGKLLKHAQHKAIPAVHFINDSLRNQDRKLWGQSIQLASQKLYGLSDENNDDRVLKCCLQYQELFPCSLVILCTCSGEANSML</sequence>
<dbReference type="InterPro" id="IPR052626">
    <property type="entry name" value="SWT1_Regulator"/>
</dbReference>
<gene>
    <name evidence="6 8" type="primary">SWT1</name>
    <name evidence="5" type="synonym">C16H1ORF26</name>
</gene>
<reference evidence="5" key="1">
    <citation type="submission" date="2007-07" db="EMBL/GenBank/DDBJ databases">
        <authorList>
            <person name="Moore S."/>
            <person name="Alexander L."/>
            <person name="Brownstein M."/>
            <person name="Guan L."/>
            <person name="Lobo S."/>
            <person name="Meng Y."/>
            <person name="Tanaguchi M."/>
            <person name="Wang Z."/>
            <person name="Yu J."/>
            <person name="Prange C."/>
            <person name="Schreiber K."/>
            <person name="Shenmen C."/>
            <person name="Wagner L."/>
            <person name="Bala M."/>
            <person name="Barbazuk S."/>
            <person name="Barber S."/>
            <person name="Babakaiff R."/>
            <person name="Beland J."/>
            <person name="Chun E."/>
            <person name="Del Rio L."/>
            <person name="Gibson S."/>
            <person name="Hanson R."/>
            <person name="Kirkpatrick R."/>
            <person name="Liu J."/>
            <person name="Matsuo C."/>
            <person name="Mayo M."/>
            <person name="Santos R.R."/>
            <person name="Stott J."/>
            <person name="Tsai M."/>
            <person name="Wong D."/>
            <person name="Siddiqui A."/>
            <person name="Holt R."/>
            <person name="Jones S.J."/>
            <person name="Marra M.A."/>
        </authorList>
    </citation>
    <scope>NUCLEOTIDE SEQUENCE</scope>
    <source>
        <strain evidence="5">Hereford</strain>
        <tissue evidence="5">Thymus</tissue>
    </source>
</reference>
<dbReference type="SMR" id="A6QQB4"/>
<feature type="region of interest" description="Disordered" evidence="3">
    <location>
        <begin position="129"/>
        <end position="161"/>
    </location>
</feature>
<feature type="compositionally biased region" description="Basic and acidic residues" evidence="3">
    <location>
        <begin position="1"/>
        <end position="11"/>
    </location>
</feature>
<proteinExistence type="evidence at transcript level"/>
<feature type="domain" description="PIN" evidence="4">
    <location>
        <begin position="362"/>
        <end position="488"/>
    </location>
</feature>
<dbReference type="VEuPathDB" id="HostDB:ENSBTAG00000004492"/>
<evidence type="ECO:0000313" key="5">
    <source>
        <dbReference type="EMBL" id="AAI49748.1"/>
    </source>
</evidence>
<evidence type="ECO:0000256" key="3">
    <source>
        <dbReference type="SAM" id="MobiDB-lite"/>
    </source>
</evidence>
<feature type="compositionally biased region" description="Low complexity" evidence="3">
    <location>
        <begin position="73"/>
        <end position="88"/>
    </location>
</feature>
<name>A6QQB4_BOVIN</name>
<dbReference type="PANTHER" id="PTHR16161">
    <property type="entry name" value="TRANSCRIPTIONAL PROTEIN SWT1"/>
    <property type="match status" value="1"/>
</dbReference>
<protein>
    <recommendedName>
        <fullName evidence="2">Transcriptional protein SWT1</fullName>
    </recommendedName>
</protein>